<organism evidence="2 3">
    <name type="scientific">Halosimplex aquaticum</name>
    <dbReference type="NCBI Taxonomy" id="3026162"/>
    <lineage>
        <taxon>Archaea</taxon>
        <taxon>Methanobacteriati</taxon>
        <taxon>Methanobacteriota</taxon>
        <taxon>Stenosarchaea group</taxon>
        <taxon>Halobacteria</taxon>
        <taxon>Halobacteriales</taxon>
        <taxon>Haloarculaceae</taxon>
        <taxon>Halosimplex</taxon>
    </lineage>
</organism>
<dbReference type="PIRSF" id="PIRSF006755">
    <property type="entry name" value="DTB_synth"/>
    <property type="match status" value="1"/>
</dbReference>
<dbReference type="GO" id="GO:0000287">
    <property type="term" value="F:magnesium ion binding"/>
    <property type="evidence" value="ECO:0007669"/>
    <property type="project" value="UniProtKB-UniRule"/>
</dbReference>
<feature type="binding site" evidence="1">
    <location>
        <begin position="180"/>
        <end position="181"/>
    </location>
    <ligand>
        <name>ATP</name>
        <dbReference type="ChEBI" id="CHEBI:30616"/>
    </ligand>
</feature>
<name>A0ABD5Y1L0_9EURY</name>
<keyword evidence="1" id="KW-0093">Biotin biosynthesis</keyword>
<accession>A0ABD5Y1L0</accession>
<reference evidence="2 3" key="1">
    <citation type="journal article" date="2019" name="Int. J. Syst. Evol. Microbiol.">
        <title>The Global Catalogue of Microorganisms (GCM) 10K type strain sequencing project: providing services to taxonomists for standard genome sequencing and annotation.</title>
        <authorList>
            <consortium name="The Broad Institute Genomics Platform"/>
            <consortium name="The Broad Institute Genome Sequencing Center for Infectious Disease"/>
            <person name="Wu L."/>
            <person name="Ma J."/>
        </authorList>
    </citation>
    <scope>NUCLEOTIDE SEQUENCE [LARGE SCALE GENOMIC DNA]</scope>
    <source>
        <strain evidence="2 3">XZYJT29</strain>
    </source>
</reference>
<dbReference type="PANTHER" id="PTHR43210:SF5">
    <property type="entry name" value="DETHIOBIOTIN SYNTHETASE"/>
    <property type="match status" value="1"/>
</dbReference>
<evidence type="ECO:0000256" key="1">
    <source>
        <dbReference type="HAMAP-Rule" id="MF_00336"/>
    </source>
</evidence>
<comment type="caution">
    <text evidence="1">Lacks conserved residue(s) required for the propagation of feature annotation.</text>
</comment>
<feature type="binding site" evidence="1">
    <location>
        <begin position="120"/>
        <end position="123"/>
    </location>
    <ligand>
        <name>ATP</name>
        <dbReference type="ChEBI" id="CHEBI:30616"/>
    </ligand>
</feature>
<dbReference type="GO" id="GO:0005524">
    <property type="term" value="F:ATP binding"/>
    <property type="evidence" value="ECO:0007669"/>
    <property type="project" value="UniProtKB-UniRule"/>
</dbReference>
<dbReference type="NCBIfam" id="TIGR00347">
    <property type="entry name" value="bioD"/>
    <property type="match status" value="1"/>
</dbReference>
<dbReference type="EC" id="6.3.3.3" evidence="1"/>
<dbReference type="GeneID" id="78818531"/>
<evidence type="ECO:0000313" key="3">
    <source>
        <dbReference type="Proteomes" id="UP001596432"/>
    </source>
</evidence>
<feature type="binding site" evidence="1">
    <location>
        <begin position="25"/>
        <end position="30"/>
    </location>
    <ligand>
        <name>ATP</name>
        <dbReference type="ChEBI" id="CHEBI:30616"/>
    </ligand>
</feature>
<comment type="similarity">
    <text evidence="1">Belongs to the dethiobiotin synthetase family.</text>
</comment>
<keyword evidence="3" id="KW-1185">Reference proteome</keyword>
<dbReference type="PANTHER" id="PTHR43210">
    <property type="entry name" value="DETHIOBIOTIN SYNTHETASE"/>
    <property type="match status" value="1"/>
</dbReference>
<dbReference type="GO" id="GO:0004141">
    <property type="term" value="F:dethiobiotin synthase activity"/>
    <property type="evidence" value="ECO:0007669"/>
    <property type="project" value="UniProtKB-UniRule"/>
</dbReference>
<keyword evidence="1" id="KW-0547">Nucleotide-binding</keyword>
<feature type="binding site" evidence="1">
    <location>
        <position position="29"/>
    </location>
    <ligand>
        <name>Mg(2+)</name>
        <dbReference type="ChEBI" id="CHEBI:18420"/>
    </ligand>
</feature>
<dbReference type="AlphaFoldDB" id="A0ABD5Y1L0"/>
<dbReference type="RefSeq" id="WP_274323926.1">
    <property type="nucleotide sequence ID" value="NZ_CP118158.1"/>
</dbReference>
<dbReference type="EMBL" id="JBHTAS010000001">
    <property type="protein sequence ID" value="MFC7138294.1"/>
    <property type="molecule type" value="Genomic_DNA"/>
</dbReference>
<keyword evidence="1" id="KW-0479">Metal-binding</keyword>
<feature type="binding site" evidence="1">
    <location>
        <position position="54"/>
    </location>
    <ligand>
        <name>substrate</name>
    </ligand>
</feature>
<feature type="binding site" evidence="1">
    <location>
        <position position="61"/>
    </location>
    <ligand>
        <name>ATP</name>
        <dbReference type="ChEBI" id="CHEBI:30616"/>
    </ligand>
</feature>
<feature type="binding site" evidence="1">
    <location>
        <position position="120"/>
    </location>
    <ligand>
        <name>Mg(2+)</name>
        <dbReference type="ChEBI" id="CHEBI:18420"/>
    </ligand>
</feature>
<comment type="cofactor">
    <cofactor evidence="1">
        <name>Mg(2+)</name>
        <dbReference type="ChEBI" id="CHEBI:18420"/>
    </cofactor>
</comment>
<dbReference type="InterPro" id="IPR004472">
    <property type="entry name" value="DTB_synth_BioD"/>
</dbReference>
<comment type="catalytic activity">
    <reaction evidence="1">
        <text>(7R,8S)-7,8-diammoniononanoate + CO2 + ATP = (4R,5S)-dethiobiotin + ADP + phosphate + 3 H(+)</text>
        <dbReference type="Rhea" id="RHEA:15805"/>
        <dbReference type="ChEBI" id="CHEBI:15378"/>
        <dbReference type="ChEBI" id="CHEBI:16526"/>
        <dbReference type="ChEBI" id="CHEBI:30616"/>
        <dbReference type="ChEBI" id="CHEBI:43474"/>
        <dbReference type="ChEBI" id="CHEBI:149469"/>
        <dbReference type="ChEBI" id="CHEBI:149473"/>
        <dbReference type="ChEBI" id="CHEBI:456216"/>
        <dbReference type="EC" id="6.3.3.3"/>
    </reaction>
</comment>
<comment type="subunit">
    <text evidence="1">Homodimer.</text>
</comment>
<comment type="caution">
    <text evidence="2">The sequence shown here is derived from an EMBL/GenBank/DDBJ whole genome shotgun (WGS) entry which is preliminary data.</text>
</comment>
<feature type="active site" evidence="1">
    <location>
        <position position="50"/>
    </location>
</feature>
<dbReference type="GO" id="GO:0005737">
    <property type="term" value="C:cytoplasm"/>
    <property type="evidence" value="ECO:0007669"/>
    <property type="project" value="UniProtKB-SubCell"/>
</dbReference>
<keyword evidence="1" id="KW-0067">ATP-binding</keyword>
<keyword evidence="1 2" id="KW-0436">Ligase</keyword>
<comment type="subcellular location">
    <subcellularLocation>
        <location evidence="1">Cytoplasm</location>
    </subcellularLocation>
</comment>
<dbReference type="Pfam" id="PF13500">
    <property type="entry name" value="AAA_26"/>
    <property type="match status" value="1"/>
</dbReference>
<dbReference type="SUPFAM" id="SSF52540">
    <property type="entry name" value="P-loop containing nucleoside triphosphate hydrolases"/>
    <property type="match status" value="1"/>
</dbReference>
<dbReference type="InterPro" id="IPR027417">
    <property type="entry name" value="P-loop_NTPase"/>
</dbReference>
<sequence>MTAPSADDLSADDVTDFAVVGTDTGVGKTVVTAGLVGWLRDSGVAARAVKPVQTGYPPDDDAGFVAEACGSDDAAICLERLEPPLAPAVAADREDVDLSYERIRGGCEDALADTPVGVVEGIGGLRVPLAGDAEVVDLIADLDVPALVVARSGLGTLNHSALTVEALERRGCRVHGILLNEYEGASVAERTNPETLREMTGCPVWTLPPLSLEVPRAAVAGVRERLPNDAVPGT</sequence>
<comment type="function">
    <text evidence="1">Catalyzes a mechanistically unusual reaction, the ATP-dependent insertion of CO2 between the N7 and N8 nitrogen atoms of 7,8-diaminopelargonic acid (DAPA, also called 7,8-diammoniononanoate) to form a ureido ring.</text>
</comment>
<dbReference type="Gene3D" id="3.40.50.300">
    <property type="entry name" value="P-loop containing nucleotide triphosphate hydrolases"/>
    <property type="match status" value="1"/>
</dbReference>
<dbReference type="CDD" id="cd03109">
    <property type="entry name" value="DTBS"/>
    <property type="match status" value="1"/>
</dbReference>
<dbReference type="Proteomes" id="UP001596432">
    <property type="component" value="Unassembled WGS sequence"/>
</dbReference>
<keyword evidence="1" id="KW-0963">Cytoplasm</keyword>
<gene>
    <name evidence="1 2" type="primary">bioD</name>
    <name evidence="2" type="ORF">ACFQMA_00405</name>
</gene>
<evidence type="ECO:0000313" key="2">
    <source>
        <dbReference type="EMBL" id="MFC7138294.1"/>
    </source>
</evidence>
<dbReference type="GO" id="GO:0009102">
    <property type="term" value="P:biotin biosynthetic process"/>
    <property type="evidence" value="ECO:0007669"/>
    <property type="project" value="UniProtKB-UniRule"/>
</dbReference>
<keyword evidence="1" id="KW-0460">Magnesium</keyword>
<protein>
    <recommendedName>
        <fullName evidence="1">ATP-dependent dethiobiotin synthetase BioD</fullName>
        <ecNumber evidence="1">6.3.3.3</ecNumber>
    </recommendedName>
    <alternativeName>
        <fullName evidence="1">DTB synthetase</fullName>
        <shortName evidence="1">DTBS</shortName>
    </alternativeName>
    <alternativeName>
        <fullName evidence="1">Dethiobiotin synthase</fullName>
    </alternativeName>
</protein>
<feature type="binding site" evidence="1">
    <location>
        <position position="61"/>
    </location>
    <ligand>
        <name>Mg(2+)</name>
        <dbReference type="ChEBI" id="CHEBI:18420"/>
    </ligand>
</feature>
<proteinExistence type="inferred from homology"/>
<dbReference type="HAMAP" id="MF_00336">
    <property type="entry name" value="BioD"/>
    <property type="match status" value="1"/>
</dbReference>
<comment type="pathway">
    <text evidence="1">Cofactor biosynthesis; biotin biosynthesis; biotin from 7,8-diaminononanoate: step 1/2.</text>
</comment>